<reference evidence="2" key="1">
    <citation type="submission" date="2022-08" db="EMBL/GenBank/DDBJ databases">
        <authorList>
            <consortium name="DOE Joint Genome Institute"/>
            <person name="Min B."/>
            <person name="Riley R."/>
            <person name="Sierra-Patev S."/>
            <person name="Naranjo-Ortiz M."/>
            <person name="Looney B."/>
            <person name="Konkel Z."/>
            <person name="Slot J.C."/>
            <person name="Sakamoto Y."/>
            <person name="Steenwyk J.L."/>
            <person name="Rokas A."/>
            <person name="Carro J."/>
            <person name="Camarero S."/>
            <person name="Ferreira P."/>
            <person name="Molpeceres G."/>
            <person name="Ruiz-Duenas F.J."/>
            <person name="Serrano A."/>
            <person name="Henrissat B."/>
            <person name="Drula E."/>
            <person name="Hughes K.W."/>
            <person name="Mata J.L."/>
            <person name="Ishikawa N.K."/>
            <person name="Vargas-Isla R."/>
            <person name="Ushijima S."/>
            <person name="Smith C.A."/>
            <person name="Ahrendt S."/>
            <person name="Andreopoulos W."/>
            <person name="He G."/>
            <person name="Labutti K."/>
            <person name="Lipzen A."/>
            <person name="Ng V."/>
            <person name="Sandor L."/>
            <person name="Barry K."/>
            <person name="Martinez A.T."/>
            <person name="Xiao Y."/>
            <person name="Gibbons J.G."/>
            <person name="Terashima K."/>
            <person name="Hibbett D.S."/>
            <person name="Grigoriev I.V."/>
        </authorList>
    </citation>
    <scope>NUCLEOTIDE SEQUENCE</scope>
    <source>
        <strain evidence="2">TFB9207</strain>
    </source>
</reference>
<dbReference type="Gene3D" id="3.80.10.10">
    <property type="entry name" value="Ribonuclease Inhibitor"/>
    <property type="match status" value="1"/>
</dbReference>
<keyword evidence="3" id="KW-1185">Reference proteome</keyword>
<organism evidence="2 3">
    <name type="scientific">Lentinula raphanica</name>
    <dbReference type="NCBI Taxonomy" id="153919"/>
    <lineage>
        <taxon>Eukaryota</taxon>
        <taxon>Fungi</taxon>
        <taxon>Dikarya</taxon>
        <taxon>Basidiomycota</taxon>
        <taxon>Agaricomycotina</taxon>
        <taxon>Agaricomycetes</taxon>
        <taxon>Agaricomycetidae</taxon>
        <taxon>Agaricales</taxon>
        <taxon>Marasmiineae</taxon>
        <taxon>Omphalotaceae</taxon>
        <taxon>Lentinula</taxon>
    </lineage>
</organism>
<dbReference type="InterPro" id="IPR032675">
    <property type="entry name" value="LRR_dom_sf"/>
</dbReference>
<name>A0AA38PIN1_9AGAR</name>
<dbReference type="Proteomes" id="UP001163846">
    <property type="component" value="Unassembled WGS sequence"/>
</dbReference>
<evidence type="ECO:0008006" key="4">
    <source>
        <dbReference type="Google" id="ProtNLM"/>
    </source>
</evidence>
<sequence length="601" mass="68040">MSSSRFPLSQSIARISWPTKRITTCLCDKCNHSIHFDAYLLDFHDILMKSRSGYYPTATERVAYLGMLEETRNEIERFETELRRLREVSQKLEKQKMLLQGYEAGIRHVISPIQRLPLEILGVIFQFACCGKDATDVPNDYRRYQNNNDRLPTFDINRVCNRWYKLVSSMPILWTSFGNDGCDSRSQSLVRIFLERSRSHLIDFRLSEMVRGEYSPSPLVAHCNRWHHASIAGSVEFVYGAFLKPLIECRKIPFNLISLDLECYLSHSLKMPITFPSLGSLNLRGLVLDFKTPQYTVTTLCLSKVTGGNASKVLLSLTNIKSLELEDIRKYDIEDDSSTSPIVLKKLEALTLMYPIDDDLLTAIEFPPCLAYLCLCNSHSYRFQSMISFLGQTRCALTHLGIKNMSLDREALLQLFRLVPSLTHLDVEESDALFCFTGTMGSVLELLAGHQHLDSQEAMSEISVDDNVDDGESCDGSAYEVSESEEEDEDIFDVDGTLPGRSEDRSNIQELLLPQLLELDLVVLKPCNKLLLDVVRSRRPILKNSIGFSTERGTCLRTLRVCQPSSSDENPVALSPQIEALCKSLEPFKEGGLTVEIKLPV</sequence>
<dbReference type="AlphaFoldDB" id="A0AA38PIN1"/>
<protein>
    <recommendedName>
        <fullName evidence="4">F-box domain-containing protein</fullName>
    </recommendedName>
</protein>
<dbReference type="EMBL" id="MU805981">
    <property type="protein sequence ID" value="KAJ3843231.1"/>
    <property type="molecule type" value="Genomic_DNA"/>
</dbReference>
<dbReference type="SUPFAM" id="SSF52047">
    <property type="entry name" value="RNI-like"/>
    <property type="match status" value="1"/>
</dbReference>
<comment type="caution">
    <text evidence="2">The sequence shown here is derived from an EMBL/GenBank/DDBJ whole genome shotgun (WGS) entry which is preliminary data.</text>
</comment>
<gene>
    <name evidence="2" type="ORF">F5878DRAFT_721587</name>
</gene>
<accession>A0AA38PIN1</accession>
<evidence type="ECO:0000313" key="3">
    <source>
        <dbReference type="Proteomes" id="UP001163846"/>
    </source>
</evidence>
<keyword evidence="1" id="KW-0175">Coiled coil</keyword>
<proteinExistence type="predicted"/>
<evidence type="ECO:0000313" key="2">
    <source>
        <dbReference type="EMBL" id="KAJ3843231.1"/>
    </source>
</evidence>
<feature type="coiled-coil region" evidence="1">
    <location>
        <begin position="61"/>
        <end position="95"/>
    </location>
</feature>
<evidence type="ECO:0000256" key="1">
    <source>
        <dbReference type="SAM" id="Coils"/>
    </source>
</evidence>